<name>A0A8J3RIY8_9ACTN</name>
<comment type="caution">
    <text evidence="2">The sequence shown here is derived from an EMBL/GenBank/DDBJ whole genome shotgun (WGS) entry which is preliminary data.</text>
</comment>
<dbReference type="AlphaFoldDB" id="A0A8J3RIY8"/>
<dbReference type="EMBL" id="BOOH01000011">
    <property type="protein sequence ID" value="GIH74697.1"/>
    <property type="molecule type" value="Genomic_DNA"/>
</dbReference>
<evidence type="ECO:0000313" key="2">
    <source>
        <dbReference type="EMBL" id="GIH74697.1"/>
    </source>
</evidence>
<protein>
    <submittedName>
        <fullName evidence="2">Uncharacterized protein</fullName>
    </submittedName>
</protein>
<evidence type="ECO:0000256" key="1">
    <source>
        <dbReference type="SAM" id="Phobius"/>
    </source>
</evidence>
<sequence length="183" mass="20148">MSGEDGTRRQVYAGRRAAVIPAVRPGPLTLVWWWRYEIMLAAGLPVAFLWAAGAFGWLPVVLMALGLVASVLVWPTARREVWGRIRCVYTAHRIRSGCVEAIIMNRRGRIPAVLWTVPTRFGERVWLWCRAGTTAADLEGAAGLLASCCLAPVVQVSAHPRYPALVVVDVVRDEKAWADSSIT</sequence>
<proteinExistence type="predicted"/>
<reference evidence="2 3" key="1">
    <citation type="submission" date="2021-01" db="EMBL/GenBank/DDBJ databases">
        <title>Whole genome shotgun sequence of Planobispora longispora NBRC 13918.</title>
        <authorList>
            <person name="Komaki H."/>
            <person name="Tamura T."/>
        </authorList>
    </citation>
    <scope>NUCLEOTIDE SEQUENCE [LARGE SCALE GENOMIC DNA]</scope>
    <source>
        <strain evidence="2 3">NBRC 13918</strain>
    </source>
</reference>
<dbReference type="Proteomes" id="UP000616724">
    <property type="component" value="Unassembled WGS sequence"/>
</dbReference>
<gene>
    <name evidence="2" type="ORF">Plo01_11260</name>
</gene>
<organism evidence="2 3">
    <name type="scientific">Planobispora longispora</name>
    <dbReference type="NCBI Taxonomy" id="28887"/>
    <lineage>
        <taxon>Bacteria</taxon>
        <taxon>Bacillati</taxon>
        <taxon>Actinomycetota</taxon>
        <taxon>Actinomycetes</taxon>
        <taxon>Streptosporangiales</taxon>
        <taxon>Streptosporangiaceae</taxon>
        <taxon>Planobispora</taxon>
    </lineage>
</organism>
<evidence type="ECO:0000313" key="3">
    <source>
        <dbReference type="Proteomes" id="UP000616724"/>
    </source>
</evidence>
<keyword evidence="1" id="KW-1133">Transmembrane helix</keyword>
<keyword evidence="3" id="KW-1185">Reference proteome</keyword>
<feature type="transmembrane region" description="Helical" evidence="1">
    <location>
        <begin position="57"/>
        <end position="77"/>
    </location>
</feature>
<dbReference type="RefSeq" id="WP_203889419.1">
    <property type="nucleotide sequence ID" value="NZ_BOOH01000011.1"/>
</dbReference>
<keyword evidence="1" id="KW-0812">Transmembrane</keyword>
<accession>A0A8J3RIY8</accession>
<keyword evidence="1" id="KW-0472">Membrane</keyword>